<keyword evidence="3" id="KW-1185">Reference proteome</keyword>
<evidence type="ECO:0000256" key="1">
    <source>
        <dbReference type="SAM" id="Phobius"/>
    </source>
</evidence>
<reference evidence="2 3" key="1">
    <citation type="journal article" date="2010" name="Nat. Biotechnol.">
        <title>Genome sequence of the model mushroom Schizophyllum commune.</title>
        <authorList>
            <person name="Ohm R.A."/>
            <person name="de Jong J.F."/>
            <person name="Lugones L.G."/>
            <person name="Aerts A."/>
            <person name="Kothe E."/>
            <person name="Stajich J.E."/>
            <person name="de Vries R.P."/>
            <person name="Record E."/>
            <person name="Levasseur A."/>
            <person name="Baker S.E."/>
            <person name="Bartholomew K.A."/>
            <person name="Coutinho P.M."/>
            <person name="Erdmann S."/>
            <person name="Fowler T.J."/>
            <person name="Gathman A.C."/>
            <person name="Lombard V."/>
            <person name="Henrissat B."/>
            <person name="Knabe N."/>
            <person name="Kuees U."/>
            <person name="Lilly W.W."/>
            <person name="Lindquist E."/>
            <person name="Lucas S."/>
            <person name="Magnuson J.K."/>
            <person name="Piumi F."/>
            <person name="Raudaskoski M."/>
            <person name="Salamov A."/>
            <person name="Schmutz J."/>
            <person name="Schwarze F.W.M.R."/>
            <person name="vanKuyk P.A."/>
            <person name="Horton J.S."/>
            <person name="Grigoriev I.V."/>
            <person name="Woesten H.A.B."/>
        </authorList>
    </citation>
    <scope>NUCLEOTIDE SEQUENCE [LARGE SCALE GENOMIC DNA]</scope>
    <source>
        <strain evidence="3">H4-8 / FGSC 9210</strain>
    </source>
</reference>
<sequence>MCRNVAVPMMERLVKPWRFCRGLCRRTVRPNVPFVLCISSCKDHESAIDTRKVSMTKMLVEVLEASESPSLAELLTSVRAKLASAYEAQCTKHWKRKAQKAGIGGLLLLIPLAWFKLAPDNFWTFLLHGEEVPRYPKLASVQMTSNLPRPTAVEKFKL</sequence>
<name>D8Q5G8_SCHCM</name>
<dbReference type="VEuPathDB" id="FungiDB:SCHCODRAFT_02501992"/>
<evidence type="ECO:0000313" key="3">
    <source>
        <dbReference type="Proteomes" id="UP000007431"/>
    </source>
</evidence>
<gene>
    <name evidence="2" type="ORF">SCHCODRAFT_109211</name>
</gene>
<proteinExistence type="predicted"/>
<organism evidence="3">
    <name type="scientific">Schizophyllum commune (strain H4-8 / FGSC 9210)</name>
    <name type="common">Split gill fungus</name>
    <dbReference type="NCBI Taxonomy" id="578458"/>
    <lineage>
        <taxon>Eukaryota</taxon>
        <taxon>Fungi</taxon>
        <taxon>Dikarya</taxon>
        <taxon>Basidiomycota</taxon>
        <taxon>Agaricomycotina</taxon>
        <taxon>Agaricomycetes</taxon>
        <taxon>Agaricomycetidae</taxon>
        <taxon>Agaricales</taxon>
        <taxon>Schizophyllaceae</taxon>
        <taxon>Schizophyllum</taxon>
    </lineage>
</organism>
<protein>
    <submittedName>
        <fullName evidence="2">Uncharacterized protein</fullName>
    </submittedName>
</protein>
<dbReference type="AlphaFoldDB" id="D8Q5G8"/>
<feature type="non-terminal residue" evidence="2">
    <location>
        <position position="158"/>
    </location>
</feature>
<dbReference type="Gene3D" id="3.40.50.12660">
    <property type="match status" value="1"/>
</dbReference>
<evidence type="ECO:0000313" key="2">
    <source>
        <dbReference type="EMBL" id="EFI96965.1"/>
    </source>
</evidence>
<dbReference type="EMBL" id="GL377306">
    <property type="protein sequence ID" value="EFI96965.1"/>
    <property type="molecule type" value="Genomic_DNA"/>
</dbReference>
<dbReference type="Proteomes" id="UP000007431">
    <property type="component" value="Unassembled WGS sequence"/>
</dbReference>
<dbReference type="HOGENOM" id="CLU_1670401_0_0_1"/>
<keyword evidence="1" id="KW-0812">Transmembrane</keyword>
<accession>D8Q5G8</accession>
<keyword evidence="1" id="KW-0472">Membrane</keyword>
<feature type="transmembrane region" description="Helical" evidence="1">
    <location>
        <begin position="101"/>
        <end position="118"/>
    </location>
</feature>
<dbReference type="InParanoid" id="D8Q5G8"/>
<keyword evidence="1" id="KW-1133">Transmembrane helix</keyword>